<keyword evidence="3" id="KW-0328">Glycosyltransferase</keyword>
<dbReference type="Proteomes" id="UP000320235">
    <property type="component" value="Unassembled WGS sequence"/>
</dbReference>
<dbReference type="AlphaFoldDB" id="A0A543ES09"/>
<evidence type="ECO:0000313" key="7">
    <source>
        <dbReference type="EMBL" id="TQM24309.1"/>
    </source>
</evidence>
<dbReference type="PANTHER" id="PTHR43179:SF12">
    <property type="entry name" value="GALACTOFURANOSYLTRANSFERASE GLFT2"/>
    <property type="match status" value="1"/>
</dbReference>
<evidence type="ECO:0000256" key="2">
    <source>
        <dbReference type="ARBA" id="ARBA00006739"/>
    </source>
</evidence>
<evidence type="ECO:0000256" key="5">
    <source>
        <dbReference type="SAM" id="MobiDB-lite"/>
    </source>
</evidence>
<reference evidence="7 8" key="1">
    <citation type="submission" date="2019-06" db="EMBL/GenBank/DDBJ databases">
        <title>Sequencing the genomes of 1000 actinobacteria strains.</title>
        <authorList>
            <person name="Klenk H.-P."/>
        </authorList>
    </citation>
    <scope>NUCLEOTIDE SEQUENCE [LARGE SCALE GENOMIC DNA]</scope>
    <source>
        <strain evidence="7 8">DSM 105492</strain>
    </source>
</reference>
<evidence type="ECO:0000256" key="1">
    <source>
        <dbReference type="ARBA" id="ARBA00004776"/>
    </source>
</evidence>
<name>A0A543ES09_9MICO</name>
<feature type="domain" description="Glycosyltransferase 2-like" evidence="6">
    <location>
        <begin position="11"/>
        <end position="179"/>
    </location>
</feature>
<evidence type="ECO:0000256" key="3">
    <source>
        <dbReference type="ARBA" id="ARBA00022676"/>
    </source>
</evidence>
<keyword evidence="8" id="KW-1185">Reference proteome</keyword>
<gene>
    <name evidence="7" type="ORF">FB391_2822</name>
</gene>
<dbReference type="CDD" id="cd00761">
    <property type="entry name" value="Glyco_tranf_GTA_type"/>
    <property type="match status" value="1"/>
</dbReference>
<dbReference type="InterPro" id="IPR001173">
    <property type="entry name" value="Glyco_trans_2-like"/>
</dbReference>
<feature type="region of interest" description="Disordered" evidence="5">
    <location>
        <begin position="118"/>
        <end position="138"/>
    </location>
</feature>
<evidence type="ECO:0000259" key="6">
    <source>
        <dbReference type="Pfam" id="PF00535"/>
    </source>
</evidence>
<accession>A0A543ES09</accession>
<evidence type="ECO:0000256" key="4">
    <source>
        <dbReference type="ARBA" id="ARBA00022679"/>
    </source>
</evidence>
<dbReference type="PANTHER" id="PTHR43179">
    <property type="entry name" value="RHAMNOSYLTRANSFERASE WBBL"/>
    <property type="match status" value="1"/>
</dbReference>
<dbReference type="Pfam" id="PF00535">
    <property type="entry name" value="Glycos_transf_2"/>
    <property type="match status" value="1"/>
</dbReference>
<sequence length="334" mass="36991">MTTTPPVTTVSVVIITFARPQYVADCLSHLDEMTERPHQVIVVDGSPDDRTRELIETQHAGVDYIRHSLGRGTMPESRQLGLAAATGEVVAFIDDDAYVARDWLVQLTRAYADPTVSGVGGRADNGRPEESTEGIGSIGRLLPNGDLTGYFAADPQRRVKVDHFLGANQSYRRTALEAIGGIRGNYPGTCLREESDTCLRLTATGHQLIYDPRVLVRHVAAPYQIGGQRFDRRYLYYSRRNHVMLLARVFGWRTPYLRRYYVTALQAQGHYFRLVTGLIGKGIGEDGNRASLSRRLTSPIILTRSVVEVAGLIAGIWAALDGRRRDRRAGVGTP</sequence>
<dbReference type="Gene3D" id="3.90.550.10">
    <property type="entry name" value="Spore Coat Polysaccharide Biosynthesis Protein SpsA, Chain A"/>
    <property type="match status" value="1"/>
</dbReference>
<dbReference type="EMBL" id="VFPE01000004">
    <property type="protein sequence ID" value="TQM24309.1"/>
    <property type="molecule type" value="Genomic_DNA"/>
</dbReference>
<protein>
    <submittedName>
        <fullName evidence="7">Glycosyl transferase family 2</fullName>
    </submittedName>
</protein>
<comment type="similarity">
    <text evidence="2">Belongs to the glycosyltransferase 2 family.</text>
</comment>
<dbReference type="RefSeq" id="WP_185843098.1">
    <property type="nucleotide sequence ID" value="NZ_BAABLH010000016.1"/>
</dbReference>
<comment type="pathway">
    <text evidence="1">Cell wall biogenesis; cell wall polysaccharide biosynthesis.</text>
</comment>
<dbReference type="GO" id="GO:0016757">
    <property type="term" value="F:glycosyltransferase activity"/>
    <property type="evidence" value="ECO:0007669"/>
    <property type="project" value="UniProtKB-KW"/>
</dbReference>
<evidence type="ECO:0000313" key="8">
    <source>
        <dbReference type="Proteomes" id="UP000320235"/>
    </source>
</evidence>
<comment type="caution">
    <text evidence="7">The sequence shown here is derived from an EMBL/GenBank/DDBJ whole genome shotgun (WGS) entry which is preliminary data.</text>
</comment>
<proteinExistence type="inferred from homology"/>
<organism evidence="7 8">
    <name type="scientific">Microbacterium kyungheense</name>
    <dbReference type="NCBI Taxonomy" id="1263636"/>
    <lineage>
        <taxon>Bacteria</taxon>
        <taxon>Bacillati</taxon>
        <taxon>Actinomycetota</taxon>
        <taxon>Actinomycetes</taxon>
        <taxon>Micrococcales</taxon>
        <taxon>Microbacteriaceae</taxon>
        <taxon>Microbacterium</taxon>
    </lineage>
</organism>
<dbReference type="SUPFAM" id="SSF53448">
    <property type="entry name" value="Nucleotide-diphospho-sugar transferases"/>
    <property type="match status" value="1"/>
</dbReference>
<dbReference type="InterPro" id="IPR029044">
    <property type="entry name" value="Nucleotide-diphossugar_trans"/>
</dbReference>
<keyword evidence="4 7" id="KW-0808">Transferase</keyword>